<dbReference type="EMBL" id="FXTK01000011">
    <property type="protein sequence ID" value="SMO79173.1"/>
    <property type="molecule type" value="Genomic_DNA"/>
</dbReference>
<evidence type="ECO:0000313" key="3">
    <source>
        <dbReference type="Proteomes" id="UP000319014"/>
    </source>
</evidence>
<keyword evidence="1" id="KW-0472">Membrane</keyword>
<feature type="transmembrane region" description="Helical" evidence="1">
    <location>
        <begin position="79"/>
        <end position="97"/>
    </location>
</feature>
<gene>
    <name evidence="2" type="ORF">SAMN06265221_11168</name>
</gene>
<evidence type="ECO:0000313" key="2">
    <source>
        <dbReference type="EMBL" id="SMO79173.1"/>
    </source>
</evidence>
<keyword evidence="1" id="KW-1133">Transmembrane helix</keyword>
<reference evidence="2 3" key="1">
    <citation type="submission" date="2017-05" db="EMBL/GenBank/DDBJ databases">
        <authorList>
            <person name="Varghese N."/>
            <person name="Submissions S."/>
        </authorList>
    </citation>
    <scope>NUCLEOTIDE SEQUENCE [LARGE SCALE GENOMIC DNA]</scope>
    <source>
        <strain evidence="2 3">DSM 100094</strain>
    </source>
</reference>
<organism evidence="2 3">
    <name type="scientific">Paracoccus laeviglucosivorans</name>
    <dbReference type="NCBI Taxonomy" id="1197861"/>
    <lineage>
        <taxon>Bacteria</taxon>
        <taxon>Pseudomonadati</taxon>
        <taxon>Pseudomonadota</taxon>
        <taxon>Alphaproteobacteria</taxon>
        <taxon>Rhodobacterales</taxon>
        <taxon>Paracoccaceae</taxon>
        <taxon>Paracoccus</taxon>
    </lineage>
</organism>
<accession>A0A521E5F9</accession>
<dbReference type="Proteomes" id="UP000319014">
    <property type="component" value="Unassembled WGS sequence"/>
</dbReference>
<evidence type="ECO:0000256" key="1">
    <source>
        <dbReference type="SAM" id="Phobius"/>
    </source>
</evidence>
<keyword evidence="3" id="KW-1185">Reference proteome</keyword>
<protein>
    <submittedName>
        <fullName evidence="2">Uncharacterized protein</fullName>
    </submittedName>
</protein>
<name>A0A521E5F9_9RHOB</name>
<dbReference type="AlphaFoldDB" id="A0A521E5F9"/>
<keyword evidence="1" id="KW-0812">Transmembrane</keyword>
<sequence length="98" mass="10696">MTRLVLTPAMQVSPPVFSRGELRGIELLAKSTGVNANDLSSVLATSQNCARRRNSVAQTIDFAIRLEEMEEADRRERKALLACASAILLAAIVVWTVL</sequence>
<proteinExistence type="predicted"/>
<dbReference type="RefSeq" id="WP_142663586.1">
    <property type="nucleotide sequence ID" value="NZ_FXTK01000011.1"/>
</dbReference>